<proteinExistence type="predicted"/>
<name>A0A8H4P6A4_9HYPO</name>
<comment type="caution">
    <text evidence="2">The sequence shown here is derived from an EMBL/GenBank/DDBJ whole genome shotgun (WGS) entry which is preliminary data.</text>
</comment>
<evidence type="ECO:0000256" key="1">
    <source>
        <dbReference type="SAM" id="MobiDB-lite"/>
    </source>
</evidence>
<feature type="compositionally biased region" description="Low complexity" evidence="1">
    <location>
        <begin position="28"/>
        <end position="45"/>
    </location>
</feature>
<feature type="region of interest" description="Disordered" evidence="1">
    <location>
        <begin position="1"/>
        <end position="104"/>
    </location>
</feature>
<dbReference type="EMBL" id="JAADYS010002315">
    <property type="protein sequence ID" value="KAF4458928.1"/>
    <property type="molecule type" value="Genomic_DNA"/>
</dbReference>
<feature type="compositionally biased region" description="Low complexity" evidence="1">
    <location>
        <begin position="9"/>
        <end position="20"/>
    </location>
</feature>
<evidence type="ECO:0000313" key="2">
    <source>
        <dbReference type="EMBL" id="KAF4458928.1"/>
    </source>
</evidence>
<accession>A0A8H4P6A4</accession>
<reference evidence="2 3" key="1">
    <citation type="submission" date="2020-01" db="EMBL/GenBank/DDBJ databases">
        <title>Identification and distribution of gene clusters putatively required for synthesis of sphingolipid metabolism inhibitors in phylogenetically diverse species of the filamentous fungus Fusarium.</title>
        <authorList>
            <person name="Kim H.-S."/>
            <person name="Busman M."/>
            <person name="Brown D.W."/>
            <person name="Divon H."/>
            <person name="Uhlig S."/>
            <person name="Proctor R.H."/>
        </authorList>
    </citation>
    <scope>NUCLEOTIDE SEQUENCE [LARGE SCALE GENOMIC DNA]</scope>
    <source>
        <strain evidence="2 3">NRRL 20459</strain>
    </source>
</reference>
<organism evidence="2 3">
    <name type="scientific">Fusarium albosuccineum</name>
    <dbReference type="NCBI Taxonomy" id="1237068"/>
    <lineage>
        <taxon>Eukaryota</taxon>
        <taxon>Fungi</taxon>
        <taxon>Dikarya</taxon>
        <taxon>Ascomycota</taxon>
        <taxon>Pezizomycotina</taxon>
        <taxon>Sordariomycetes</taxon>
        <taxon>Hypocreomycetidae</taxon>
        <taxon>Hypocreales</taxon>
        <taxon>Nectriaceae</taxon>
        <taxon>Fusarium</taxon>
        <taxon>Fusarium decemcellulare species complex</taxon>
    </lineage>
</organism>
<protein>
    <submittedName>
        <fullName evidence="2">MUC1 Extracellular alpha-14-glucan glucosidase</fullName>
    </submittedName>
</protein>
<keyword evidence="3" id="KW-1185">Reference proteome</keyword>
<dbReference type="Proteomes" id="UP000554235">
    <property type="component" value="Unassembled WGS sequence"/>
</dbReference>
<feature type="non-terminal residue" evidence="2">
    <location>
        <position position="1"/>
    </location>
</feature>
<gene>
    <name evidence="2" type="ORF">FALBO_14326</name>
</gene>
<dbReference type="AlphaFoldDB" id="A0A8H4P6A4"/>
<sequence length="124" mass="12731">LPEPTNGGAESSAAAEEPSSVVIEPSNPAATTAPEAGETEAPVATQPSTPEEGDDEDCDSEEAGNAPTEVSTQAPKATRTRKGTRPTRGPRPSGYPWANNGSTCSTKTVTKTVYVTATPAARRF</sequence>
<evidence type="ECO:0000313" key="3">
    <source>
        <dbReference type="Proteomes" id="UP000554235"/>
    </source>
</evidence>
<feature type="compositionally biased region" description="Acidic residues" evidence="1">
    <location>
        <begin position="51"/>
        <end position="62"/>
    </location>
</feature>